<dbReference type="RefSeq" id="WP_005820628.1">
    <property type="nucleotide sequence ID" value="NZ_ACFT01000086.1"/>
</dbReference>
<dbReference type="InterPro" id="IPR029000">
    <property type="entry name" value="Cyclophilin-like_dom_sf"/>
</dbReference>
<dbReference type="EMBL" id="ACFT01000086">
    <property type="protein sequence ID" value="EEV24948.1"/>
    <property type="molecule type" value="Genomic_DNA"/>
</dbReference>
<feature type="signal peptide" evidence="1">
    <location>
        <begin position="1"/>
        <end position="21"/>
    </location>
</feature>
<gene>
    <name evidence="3" type="ORF">AM202_01950</name>
</gene>
<reference evidence="3 4" key="1">
    <citation type="journal article" date="2010" name="Vet. Microbiol.">
        <title>Production of haemolysins by strains of the Actinobacillus minor/porcitonsillarum complex.</title>
        <authorList>
            <person name="Arya G."/>
            <person name="Niven D.F."/>
        </authorList>
    </citation>
    <scope>NUCLEOTIDE SEQUENCE [LARGE SCALE GENOMIC DNA]</scope>
    <source>
        <strain evidence="4">strain 202</strain>
    </source>
</reference>
<feature type="domain" description="Cyclophilin-like" evidence="2">
    <location>
        <begin position="34"/>
        <end position="141"/>
    </location>
</feature>
<keyword evidence="4" id="KW-1185">Reference proteome</keyword>
<dbReference type="InterPro" id="IPR041183">
    <property type="entry name" value="Cyclophilin-like"/>
</dbReference>
<evidence type="ECO:0000313" key="3">
    <source>
        <dbReference type="EMBL" id="EEV24948.1"/>
    </source>
</evidence>
<name>A0ABP2GV68_9PAST</name>
<sequence>MQKTGLLGLLLSLFIIPNTKAENTVKYQGNMMNITIGQSTFSTELADTQAAKELTALLPLTLEMQDHLSNEKFAELPKALSRNDQAVGRIEAGDIMLWGGNTLVVFYESFQSSYRYTKLGKIKNTAQLKNAVGAGKVTMTFSP</sequence>
<evidence type="ECO:0000259" key="2">
    <source>
        <dbReference type="Pfam" id="PF18050"/>
    </source>
</evidence>
<accession>A0ABP2GV68</accession>
<organism evidence="3 4">
    <name type="scientific">Actinobacillus minor 202</name>
    <dbReference type="NCBI Taxonomy" id="591023"/>
    <lineage>
        <taxon>Bacteria</taxon>
        <taxon>Pseudomonadati</taxon>
        <taxon>Pseudomonadota</taxon>
        <taxon>Gammaproteobacteria</taxon>
        <taxon>Pasteurellales</taxon>
        <taxon>Pasteurellaceae</taxon>
        <taxon>Actinobacillus</taxon>
    </lineage>
</organism>
<proteinExistence type="predicted"/>
<comment type="caution">
    <text evidence="3">The sequence shown here is derived from an EMBL/GenBank/DDBJ whole genome shotgun (WGS) entry which is preliminary data.</text>
</comment>
<protein>
    <recommendedName>
        <fullName evidence="2">Cyclophilin-like domain-containing protein</fullName>
    </recommendedName>
</protein>
<keyword evidence="1" id="KW-0732">Signal</keyword>
<dbReference type="Pfam" id="PF18050">
    <property type="entry name" value="Cyclophil_like2"/>
    <property type="match status" value="1"/>
</dbReference>
<evidence type="ECO:0000256" key="1">
    <source>
        <dbReference type="SAM" id="SignalP"/>
    </source>
</evidence>
<feature type="chain" id="PRO_5045824216" description="Cyclophilin-like domain-containing protein" evidence="1">
    <location>
        <begin position="22"/>
        <end position="143"/>
    </location>
</feature>
<dbReference type="Gene3D" id="2.40.100.20">
    <property type="match status" value="1"/>
</dbReference>
<evidence type="ECO:0000313" key="4">
    <source>
        <dbReference type="Proteomes" id="UP000003394"/>
    </source>
</evidence>
<dbReference type="SUPFAM" id="SSF50891">
    <property type="entry name" value="Cyclophilin-like"/>
    <property type="match status" value="1"/>
</dbReference>
<dbReference type="Proteomes" id="UP000003394">
    <property type="component" value="Unassembled WGS sequence"/>
</dbReference>